<dbReference type="EMBL" id="MCFD01000022">
    <property type="protein sequence ID" value="ORX65752.1"/>
    <property type="molecule type" value="Genomic_DNA"/>
</dbReference>
<dbReference type="Pfam" id="PF00347">
    <property type="entry name" value="Ribosomal_L6"/>
    <property type="match status" value="2"/>
</dbReference>
<dbReference type="GO" id="GO:0003735">
    <property type="term" value="F:structural constituent of ribosome"/>
    <property type="evidence" value="ECO:0007669"/>
    <property type="project" value="InterPro"/>
</dbReference>
<dbReference type="InterPro" id="IPR036789">
    <property type="entry name" value="Ribosomal_uL6-like_a/b-dom_sf"/>
</dbReference>
<dbReference type="Proteomes" id="UP000193922">
    <property type="component" value="Unassembled WGS sequence"/>
</dbReference>
<dbReference type="OrthoDB" id="10252633at2759"/>
<dbReference type="GO" id="GO:0022625">
    <property type="term" value="C:cytosolic large ribosomal subunit"/>
    <property type="evidence" value="ECO:0007669"/>
    <property type="project" value="TreeGrafter"/>
</dbReference>
<comment type="caution">
    <text evidence="5">The sequence shown here is derived from an EMBL/GenBank/DDBJ whole genome shotgun (WGS) entry which is preliminary data.</text>
</comment>
<proteinExistence type="inferred from homology"/>
<evidence type="ECO:0000259" key="4">
    <source>
        <dbReference type="Pfam" id="PF00347"/>
    </source>
</evidence>
<dbReference type="GO" id="GO:0002181">
    <property type="term" value="P:cytoplasmic translation"/>
    <property type="evidence" value="ECO:0007669"/>
    <property type="project" value="TreeGrafter"/>
</dbReference>
<dbReference type="RefSeq" id="XP_040739860.1">
    <property type="nucleotide sequence ID" value="XM_040888800.1"/>
</dbReference>
<feature type="domain" description="Large ribosomal subunit protein uL6 alpha-beta" evidence="4">
    <location>
        <begin position="97"/>
        <end position="176"/>
    </location>
</feature>
<dbReference type="STRING" id="61395.A0A1Y1VWU4"/>
<keyword evidence="2 5" id="KW-0689">Ribosomal protein</keyword>
<evidence type="ECO:0000313" key="5">
    <source>
        <dbReference type="EMBL" id="ORX65752.1"/>
    </source>
</evidence>
<evidence type="ECO:0000313" key="6">
    <source>
        <dbReference type="Proteomes" id="UP000193922"/>
    </source>
</evidence>
<evidence type="ECO:0000256" key="2">
    <source>
        <dbReference type="ARBA" id="ARBA00022980"/>
    </source>
</evidence>
<dbReference type="AlphaFoldDB" id="A0A1Y1VWU4"/>
<evidence type="ECO:0000256" key="3">
    <source>
        <dbReference type="ARBA" id="ARBA00023274"/>
    </source>
</evidence>
<dbReference type="GeneID" id="63805448"/>
<dbReference type="PANTHER" id="PTHR11655:SF16">
    <property type="entry name" value="60S RIBOSOMAL PROTEIN L9"/>
    <property type="match status" value="1"/>
</dbReference>
<protein>
    <submittedName>
        <fullName evidence="5">Ribosomal protein L6</fullName>
    </submittedName>
</protein>
<accession>A0A1Y1VWU4</accession>
<evidence type="ECO:0000256" key="1">
    <source>
        <dbReference type="ARBA" id="ARBA00009356"/>
    </source>
</evidence>
<dbReference type="InterPro" id="IPR002359">
    <property type="entry name" value="Ribosomal_uL6_CS2"/>
</dbReference>
<reference evidence="5 6" key="1">
    <citation type="submission" date="2016-07" db="EMBL/GenBank/DDBJ databases">
        <title>Pervasive Adenine N6-methylation of Active Genes in Fungi.</title>
        <authorList>
            <consortium name="DOE Joint Genome Institute"/>
            <person name="Mondo S.J."/>
            <person name="Dannebaum R.O."/>
            <person name="Kuo R.C."/>
            <person name="Labutti K."/>
            <person name="Haridas S."/>
            <person name="Kuo A."/>
            <person name="Salamov A."/>
            <person name="Ahrendt S.R."/>
            <person name="Lipzen A."/>
            <person name="Sullivan W."/>
            <person name="Andreopoulos W.B."/>
            <person name="Clum A."/>
            <person name="Lindquist E."/>
            <person name="Daum C."/>
            <person name="Ramamoorthy G.K."/>
            <person name="Gryganskyi A."/>
            <person name="Culley D."/>
            <person name="Magnuson J.K."/>
            <person name="James T.Y."/>
            <person name="O'Malley M.A."/>
            <person name="Stajich J.E."/>
            <person name="Spatafora J.W."/>
            <person name="Visel A."/>
            <person name="Grigoriev I.V."/>
        </authorList>
    </citation>
    <scope>NUCLEOTIDE SEQUENCE [LARGE SCALE GENOMIC DNA]</scope>
    <source>
        <strain evidence="5 6">ATCC 12442</strain>
    </source>
</reference>
<dbReference type="FunFam" id="3.90.930.12:FF:000004">
    <property type="entry name" value="60S ribosomal protein L9"/>
    <property type="match status" value="1"/>
</dbReference>
<gene>
    <name evidence="5" type="ORF">DL89DRAFT_270715</name>
</gene>
<comment type="similarity">
    <text evidence="1">Belongs to the universal ribosomal protein uL6 family.</text>
</comment>
<dbReference type="PROSITE" id="PS00700">
    <property type="entry name" value="RIBOSOMAL_L6_2"/>
    <property type="match status" value="1"/>
</dbReference>
<dbReference type="GO" id="GO:0019843">
    <property type="term" value="F:rRNA binding"/>
    <property type="evidence" value="ECO:0007669"/>
    <property type="project" value="InterPro"/>
</dbReference>
<dbReference type="FunFam" id="3.90.930.12:FF:000003">
    <property type="entry name" value="60S ribosomal protein L9"/>
    <property type="match status" value="1"/>
</dbReference>
<feature type="domain" description="Large ribosomal subunit protein uL6 alpha-beta" evidence="4">
    <location>
        <begin position="12"/>
        <end position="85"/>
    </location>
</feature>
<name>A0A1Y1VWU4_9FUNG</name>
<keyword evidence="6" id="KW-1185">Reference proteome</keyword>
<sequence length="189" mass="21598">MKHIFKDDVINVPEGVTVEVKARQVRVTGPRGTLQRDLRHINMDVQRPTRDTIRVIVWQGGRKHIACIRTVCSIINNLIIGVTKGFEYKMRFVYAHFPISVNIEKKENLIEIRNFLGEKHVRKVPMLEGVEVVQSINVKDEIVLTGNDIDNVSQSAASIQQATRVRNKDIRKFLDGIYVSARGNIVKEE</sequence>
<dbReference type="Gene3D" id="3.90.930.12">
    <property type="entry name" value="Ribosomal protein L6, alpha-beta domain"/>
    <property type="match status" value="2"/>
</dbReference>
<dbReference type="SUPFAM" id="SSF56053">
    <property type="entry name" value="Ribosomal protein L6"/>
    <property type="match status" value="2"/>
</dbReference>
<dbReference type="InterPro" id="IPR020040">
    <property type="entry name" value="Ribosomal_uL6_a/b-dom"/>
</dbReference>
<dbReference type="InterPro" id="IPR000702">
    <property type="entry name" value="Ribosomal_uL6-like"/>
</dbReference>
<keyword evidence="3" id="KW-0687">Ribonucleoprotein</keyword>
<dbReference type="PANTHER" id="PTHR11655">
    <property type="entry name" value="60S/50S RIBOSOMAL PROTEIN L6/L9"/>
    <property type="match status" value="1"/>
</dbReference>
<dbReference type="PIRSF" id="PIRSF002162">
    <property type="entry name" value="Ribosomal_L6"/>
    <property type="match status" value="1"/>
</dbReference>
<organism evidence="5 6">
    <name type="scientific">Linderina pennispora</name>
    <dbReference type="NCBI Taxonomy" id="61395"/>
    <lineage>
        <taxon>Eukaryota</taxon>
        <taxon>Fungi</taxon>
        <taxon>Fungi incertae sedis</taxon>
        <taxon>Zoopagomycota</taxon>
        <taxon>Kickxellomycotina</taxon>
        <taxon>Kickxellomycetes</taxon>
        <taxon>Kickxellales</taxon>
        <taxon>Kickxellaceae</taxon>
        <taxon>Linderina</taxon>
    </lineage>
</organism>